<name>A0A158DYZ0_9BURK</name>
<reference evidence="1" key="1">
    <citation type="submission" date="2016-01" db="EMBL/GenBank/DDBJ databases">
        <authorList>
            <person name="Peeters C."/>
        </authorList>
    </citation>
    <scope>NUCLEOTIDE SEQUENCE</scope>
    <source>
        <strain evidence="1">LMG 29321</strain>
    </source>
</reference>
<gene>
    <name evidence="1" type="ORF">AWB78_05820</name>
</gene>
<accession>A0A158DYZ0</accession>
<organism evidence="1 2">
    <name type="scientific">Caballeronia calidae</name>
    <dbReference type="NCBI Taxonomy" id="1777139"/>
    <lineage>
        <taxon>Bacteria</taxon>
        <taxon>Pseudomonadati</taxon>
        <taxon>Pseudomonadota</taxon>
        <taxon>Betaproteobacteria</taxon>
        <taxon>Burkholderiales</taxon>
        <taxon>Burkholderiaceae</taxon>
        <taxon>Caballeronia</taxon>
    </lineage>
</organism>
<dbReference type="Proteomes" id="UP000071859">
    <property type="component" value="Unassembled WGS sequence"/>
</dbReference>
<comment type="caution">
    <text evidence="1">The sequence shown here is derived from an EMBL/GenBank/DDBJ whole genome shotgun (WGS) entry which is preliminary data.</text>
</comment>
<proteinExistence type="predicted"/>
<dbReference type="AlphaFoldDB" id="A0A158DYZ0"/>
<keyword evidence="2" id="KW-1185">Reference proteome</keyword>
<protein>
    <submittedName>
        <fullName evidence="1">Uncharacterized protein</fullName>
    </submittedName>
</protein>
<sequence>MRQLTLELVAHPLSHHALQLLACALLRIELPPVFLEFVLSRGQMRFPPANLLRALGQTAAHGIALRLKRVLALRQSLFDFTGDTRPARLQKRDVIPEIVQRALILLREAVAGIELADLDFAFALRECSLPCAQAVPAIGLLRLALSEFGFPLRERGFARVETGRHRVSGAAFLIQLRLLNAQGRGGCVQLKTLALRQAHGTGRRVCSGRAIGRFRLLRFLRKLRRVPESVQQRRSLRLRTRAPLTVMSVTADAVIGRGRTAAIGLVFFCHVSKTV</sequence>
<evidence type="ECO:0000313" key="1">
    <source>
        <dbReference type="EMBL" id="SAK99743.1"/>
    </source>
</evidence>
<dbReference type="EMBL" id="FCOX02000040">
    <property type="protein sequence ID" value="SAK99743.1"/>
    <property type="molecule type" value="Genomic_DNA"/>
</dbReference>
<evidence type="ECO:0000313" key="2">
    <source>
        <dbReference type="Proteomes" id="UP000071859"/>
    </source>
</evidence>